<evidence type="ECO:0000256" key="8">
    <source>
        <dbReference type="ARBA" id="ARBA00044007"/>
    </source>
</evidence>
<dbReference type="EMBL" id="DS985241">
    <property type="protein sequence ID" value="EDV28560.1"/>
    <property type="molecule type" value="Genomic_DNA"/>
</dbReference>
<keyword evidence="13" id="KW-1185">Reference proteome</keyword>
<dbReference type="PANTHER" id="PTHR15561">
    <property type="entry name" value="CALCITONIN GENE-RELATED PEPTIDE-RECEPTOR COMPONENT PROTEIN"/>
    <property type="match status" value="1"/>
</dbReference>
<dbReference type="AlphaFoldDB" id="B3RK24"/>
<dbReference type="InParanoid" id="B3RK24"/>
<dbReference type="eggNOG" id="KOG4168">
    <property type="taxonomic scope" value="Eukaryota"/>
</dbReference>
<keyword evidence="6" id="KW-0539">Nucleus</keyword>
<name>B3RK24_TRIAD</name>
<keyword evidence="5" id="KW-0804">Transcription</keyword>
<organism evidence="12 13">
    <name type="scientific">Trichoplax adhaerens</name>
    <name type="common">Trichoplax reptans</name>
    <dbReference type="NCBI Taxonomy" id="10228"/>
    <lineage>
        <taxon>Eukaryota</taxon>
        <taxon>Metazoa</taxon>
        <taxon>Placozoa</taxon>
        <taxon>Uniplacotomia</taxon>
        <taxon>Trichoplacea</taxon>
        <taxon>Trichoplacidae</taxon>
        <taxon>Trichoplax</taxon>
    </lineage>
</organism>
<dbReference type="InterPro" id="IPR005574">
    <property type="entry name" value="Rpb4/RPC9"/>
</dbReference>
<dbReference type="PANTHER" id="PTHR15561:SF0">
    <property type="entry name" value="DNA-DIRECTED RNA POLYMERASE III SUBUNIT RPC9"/>
    <property type="match status" value="1"/>
</dbReference>
<dbReference type="PhylomeDB" id="B3RK24"/>
<evidence type="ECO:0000256" key="10">
    <source>
        <dbReference type="SAM" id="MobiDB-lite"/>
    </source>
</evidence>
<dbReference type="GeneID" id="6748977"/>
<comment type="subcellular location">
    <subcellularLocation>
        <location evidence="1">Nucleus</location>
    </subcellularLocation>
</comment>
<sequence length="159" mass="18340">MNPLCGQIRALRDENLEEHEERVKSLLYTGTNMLDGNAGLLSNYEVLAILKEKKKAIAEQTQYVPENLATVTYENEQIMKDFMLAISKFKLTKAEKLMLLNQRPTSLVELHLIIEETEERFSEEESNELLQIIDDILPPVHPHDNEDTEDKGQTNEEQN</sequence>
<evidence type="ECO:0000259" key="11">
    <source>
        <dbReference type="SMART" id="SM00657"/>
    </source>
</evidence>
<feature type="compositionally biased region" description="Basic and acidic residues" evidence="10">
    <location>
        <begin position="141"/>
        <end position="159"/>
    </location>
</feature>
<accession>B3RK24</accession>
<dbReference type="SMART" id="SM00657">
    <property type="entry name" value="RPOL4c"/>
    <property type="match status" value="1"/>
</dbReference>
<comment type="subunit">
    <text evidence="8">Component of the RNA polymerase III complex consisting of 17 subunits: a ten-subunit horseshoe-shaped catalytic core composed of POLR3A/RPC1, POLR3B/RPC2, POLR1C/RPAC1, POLR1D/RPAC2, POLR3K/RPC10, POLR2E/RPABC1, POLR2F/RPABC2, POLR2H/RPABC3, POLR2K/RPABC4 and POLR2L/RPABC5; a mobile stalk composed of two subunits POLR3H/RPC8 and CRCP/RPC9, protruding from the core and functioning primarily in transcription initiation; and additional subunits homologous to general transcription factors of the RNA polymerase II machinery, POLR3C/RPC3-POLR3F/RPC6-POLR3G/RPC7 heterotrimer required for transcription initiation and POLR3D/RPC4-POLR3E/RPC5 heterodimer involved in both transcription initiation and termination.</text>
</comment>
<evidence type="ECO:0000256" key="7">
    <source>
        <dbReference type="ARBA" id="ARBA00043924"/>
    </source>
</evidence>
<dbReference type="InterPro" id="IPR006590">
    <property type="entry name" value="RNA_pol_Rpb4/RPC9_core"/>
</dbReference>
<protein>
    <recommendedName>
        <fullName evidence="3">DNA-directed RNA polymerase III subunit RPC9</fullName>
    </recommendedName>
</protein>
<evidence type="ECO:0000256" key="3">
    <source>
        <dbReference type="ARBA" id="ARBA00016672"/>
    </source>
</evidence>
<dbReference type="HOGENOM" id="CLU_092529_5_0_1"/>
<comment type="function">
    <text evidence="7">Accessory protein for the calcitonin gene-related peptide (CGRP) receptor. It modulates CGRP responsiveness in a variety of tissues.</text>
</comment>
<evidence type="ECO:0000256" key="6">
    <source>
        <dbReference type="ARBA" id="ARBA00023242"/>
    </source>
</evidence>
<dbReference type="GO" id="GO:0006384">
    <property type="term" value="P:transcription initiation at RNA polymerase III promoter"/>
    <property type="evidence" value="ECO:0000318"/>
    <property type="project" value="GO_Central"/>
</dbReference>
<evidence type="ECO:0000313" key="13">
    <source>
        <dbReference type="Proteomes" id="UP000009022"/>
    </source>
</evidence>
<evidence type="ECO:0000256" key="9">
    <source>
        <dbReference type="ARBA" id="ARBA00045808"/>
    </source>
</evidence>
<dbReference type="SUPFAM" id="SSF47819">
    <property type="entry name" value="HRDC-like"/>
    <property type="match status" value="1"/>
</dbReference>
<dbReference type="STRING" id="10228.B3RK24"/>
<dbReference type="InterPro" id="IPR038846">
    <property type="entry name" value="RPC9"/>
</dbReference>
<dbReference type="GO" id="GO:0005666">
    <property type="term" value="C:RNA polymerase III complex"/>
    <property type="evidence" value="ECO:0000318"/>
    <property type="project" value="GO_Central"/>
</dbReference>
<feature type="region of interest" description="Disordered" evidence="10">
    <location>
        <begin position="134"/>
        <end position="159"/>
    </location>
</feature>
<dbReference type="RefSeq" id="XP_002107762.1">
    <property type="nucleotide sequence ID" value="XM_002107726.1"/>
</dbReference>
<dbReference type="GO" id="GO:0000166">
    <property type="term" value="F:nucleotide binding"/>
    <property type="evidence" value="ECO:0007669"/>
    <property type="project" value="InterPro"/>
</dbReference>
<evidence type="ECO:0000256" key="4">
    <source>
        <dbReference type="ARBA" id="ARBA00022478"/>
    </source>
</evidence>
<dbReference type="InterPro" id="IPR038324">
    <property type="entry name" value="Rpb4/RPC9_sf"/>
</dbReference>
<dbReference type="Pfam" id="PF03874">
    <property type="entry name" value="RNA_pol_Rpb4"/>
    <property type="match status" value="1"/>
</dbReference>
<dbReference type="FunCoup" id="B3RK24">
    <property type="interactions" value="420"/>
</dbReference>
<gene>
    <name evidence="12" type="ORF">TRIADDRAFT_51597</name>
</gene>
<keyword evidence="4" id="KW-0240">DNA-directed RNA polymerase</keyword>
<evidence type="ECO:0000256" key="2">
    <source>
        <dbReference type="ARBA" id="ARBA00006898"/>
    </source>
</evidence>
<comment type="function">
    <text evidence="9">DNA-dependent RNA polymerase catalyzes the transcription of DNA into RNA using the four ribonucleoside triphosphates as substrates. Specific peripheric component of RNA polymerase III (Pol III) which synthesizes small non-coding RNAs including 5S rRNA, snRNAs, tRNAs and miRNAs from at least 500 distinct genomic loci. With POLR3H/RPC8 forms a mobile stalk that protrudes from Pol III core and functions primarily in transcription initiation. Pol III plays a key role in sensing and limiting infection by intracellular bacteria and DNA viruses. Acts as nuclear and cytosolic DNA sensor involved in innate immune response. Can sense non-self dsDNA that serves as template for transcription into dsRNA. The non-self RNA polymerase III transcripts, such as Epstein-Barr virus-encoded RNAs (EBERs) induce type I interferon and NF-kappa-B through the RIG-I pathway.</text>
</comment>
<reference evidence="12 13" key="1">
    <citation type="journal article" date="2008" name="Nature">
        <title>The Trichoplax genome and the nature of placozoans.</title>
        <authorList>
            <person name="Srivastava M."/>
            <person name="Begovic E."/>
            <person name="Chapman J."/>
            <person name="Putnam N.H."/>
            <person name="Hellsten U."/>
            <person name="Kawashima T."/>
            <person name="Kuo A."/>
            <person name="Mitros T."/>
            <person name="Salamov A."/>
            <person name="Carpenter M.L."/>
            <person name="Signorovitch A.Y."/>
            <person name="Moreno M.A."/>
            <person name="Kamm K."/>
            <person name="Grimwood J."/>
            <person name="Schmutz J."/>
            <person name="Shapiro H."/>
            <person name="Grigoriev I.V."/>
            <person name="Buss L.W."/>
            <person name="Schierwater B."/>
            <person name="Dellaporta S.L."/>
            <person name="Rokhsar D.S."/>
        </authorList>
    </citation>
    <scope>NUCLEOTIDE SEQUENCE [LARGE SCALE GENOMIC DNA]</scope>
    <source>
        <strain evidence="12 13">Grell-BS-1999</strain>
    </source>
</reference>
<evidence type="ECO:0000313" key="12">
    <source>
        <dbReference type="EMBL" id="EDV28560.1"/>
    </source>
</evidence>
<evidence type="ECO:0000256" key="1">
    <source>
        <dbReference type="ARBA" id="ARBA00004123"/>
    </source>
</evidence>
<evidence type="ECO:0000256" key="5">
    <source>
        <dbReference type="ARBA" id="ARBA00023163"/>
    </source>
</evidence>
<dbReference type="InterPro" id="IPR010997">
    <property type="entry name" value="HRDC-like_sf"/>
</dbReference>
<dbReference type="OMA" id="CKGFKLA"/>
<feature type="domain" description="RNA polymerase Rpb4/RPC9 core" evidence="11">
    <location>
        <begin position="33"/>
        <end position="140"/>
    </location>
</feature>
<proteinExistence type="inferred from homology"/>
<dbReference type="Gene3D" id="1.20.1250.40">
    <property type="match status" value="1"/>
</dbReference>
<dbReference type="OrthoDB" id="1746530at2759"/>
<dbReference type="Proteomes" id="UP000009022">
    <property type="component" value="Unassembled WGS sequence"/>
</dbReference>
<comment type="similarity">
    <text evidence="2">Belongs to the eukaryotic RPC9 RNA polymerase subunit family.</text>
</comment>
<dbReference type="CTD" id="6748977"/>
<dbReference type="KEGG" id="tad:TRIADDRAFT_51597"/>